<proteinExistence type="predicted"/>
<evidence type="ECO:0000313" key="1">
    <source>
        <dbReference type="EMBL" id="KAF6236147.1"/>
    </source>
</evidence>
<accession>A0A8H6FWR1</accession>
<reference evidence="1 2" key="1">
    <citation type="journal article" date="2020" name="Genomics">
        <title>Complete, high-quality genomes from long-read metagenomic sequencing of two wolf lichen thalli reveals enigmatic genome architecture.</title>
        <authorList>
            <person name="McKenzie S.K."/>
            <person name="Walston R.F."/>
            <person name="Allen J.L."/>
        </authorList>
    </citation>
    <scope>NUCLEOTIDE SEQUENCE [LARGE SCALE GENOMIC DNA]</scope>
    <source>
        <strain evidence="1">WasteWater2</strain>
    </source>
</reference>
<dbReference type="EMBL" id="JACCJC010000021">
    <property type="protein sequence ID" value="KAF6236147.1"/>
    <property type="molecule type" value="Genomic_DNA"/>
</dbReference>
<dbReference type="GeneID" id="59287438"/>
<dbReference type="RefSeq" id="XP_037165499.1">
    <property type="nucleotide sequence ID" value="XM_037307690.1"/>
</dbReference>
<gene>
    <name evidence="1" type="ORF">HO173_005776</name>
</gene>
<comment type="caution">
    <text evidence="1">The sequence shown here is derived from an EMBL/GenBank/DDBJ whole genome shotgun (WGS) entry which is preliminary data.</text>
</comment>
<keyword evidence="2" id="KW-1185">Reference proteome</keyword>
<dbReference type="Proteomes" id="UP000578531">
    <property type="component" value="Unassembled WGS sequence"/>
</dbReference>
<organism evidence="1 2">
    <name type="scientific">Letharia columbiana</name>
    <dbReference type="NCBI Taxonomy" id="112416"/>
    <lineage>
        <taxon>Eukaryota</taxon>
        <taxon>Fungi</taxon>
        <taxon>Dikarya</taxon>
        <taxon>Ascomycota</taxon>
        <taxon>Pezizomycotina</taxon>
        <taxon>Lecanoromycetes</taxon>
        <taxon>OSLEUM clade</taxon>
        <taxon>Lecanoromycetidae</taxon>
        <taxon>Lecanorales</taxon>
        <taxon>Lecanorineae</taxon>
        <taxon>Parmeliaceae</taxon>
        <taxon>Letharia</taxon>
    </lineage>
</organism>
<name>A0A8H6FWR1_9LECA</name>
<sequence>MVPLLLLPYVLRIVIKKSVNNRKISIPSRNYAPKISYNSREINKIQPSRNYAPKISYNFREINRIQPSRNYTPKISYNSREINKIHGNVEIPHSTT</sequence>
<dbReference type="AlphaFoldDB" id="A0A8H6FWR1"/>
<protein>
    <submittedName>
        <fullName evidence="1">Uncharacterized protein</fullName>
    </submittedName>
</protein>
<evidence type="ECO:0000313" key="2">
    <source>
        <dbReference type="Proteomes" id="UP000578531"/>
    </source>
</evidence>